<keyword evidence="1 3" id="KW-0820">tRNA-binding</keyword>
<evidence type="ECO:0008006" key="10">
    <source>
        <dbReference type="Google" id="ProtNLM"/>
    </source>
</evidence>
<keyword evidence="2 3" id="KW-0694">RNA-binding</keyword>
<dbReference type="InterPro" id="IPR012340">
    <property type="entry name" value="NA-bd_OB-fold"/>
</dbReference>
<keyword evidence="4" id="KW-0689">Ribosomal protein</keyword>
<comment type="similarity">
    <text evidence="4">Belongs to the universal ribosomal protein uL6 family.</text>
</comment>
<dbReference type="STRING" id="93625.A0A409XFU7"/>
<dbReference type="CDD" id="cd02799">
    <property type="entry name" value="tRNA_bind_EMAP-II_like"/>
    <property type="match status" value="1"/>
</dbReference>
<dbReference type="GO" id="GO:0019843">
    <property type="term" value="F:rRNA binding"/>
    <property type="evidence" value="ECO:0007669"/>
    <property type="project" value="InterPro"/>
</dbReference>
<accession>A0A409XFU7</accession>
<dbReference type="SUPFAM" id="SSF56053">
    <property type="entry name" value="Ribosomal protein L6"/>
    <property type="match status" value="2"/>
</dbReference>
<keyword evidence="4" id="KW-0687">Ribonucleoprotein</keyword>
<dbReference type="GO" id="GO:0006412">
    <property type="term" value="P:translation"/>
    <property type="evidence" value="ECO:0007669"/>
    <property type="project" value="InterPro"/>
</dbReference>
<dbReference type="OrthoDB" id="19141at2759"/>
<dbReference type="PANTHER" id="PTHR11586">
    <property type="entry name" value="TRNA-AMINOACYLATION COFACTOR ARC1 FAMILY MEMBER"/>
    <property type="match status" value="1"/>
</dbReference>
<proteinExistence type="inferred from homology"/>
<dbReference type="PANTHER" id="PTHR11586:SF33">
    <property type="entry name" value="AMINOACYL TRNA SYNTHASE COMPLEX-INTERACTING MULTIFUNCTIONAL PROTEIN 1"/>
    <property type="match status" value="1"/>
</dbReference>
<dbReference type="EMBL" id="NHYD01001847">
    <property type="protein sequence ID" value="PPQ89649.1"/>
    <property type="molecule type" value="Genomic_DNA"/>
</dbReference>
<dbReference type="AlphaFoldDB" id="A0A409XFU7"/>
<dbReference type="InterPro" id="IPR002547">
    <property type="entry name" value="tRNA-bd_dom"/>
</dbReference>
<dbReference type="InterPro" id="IPR010987">
    <property type="entry name" value="Glutathione-S-Trfase_C-like"/>
</dbReference>
<evidence type="ECO:0000256" key="5">
    <source>
        <dbReference type="SAM" id="MobiDB-lite"/>
    </source>
</evidence>
<feature type="compositionally biased region" description="Polar residues" evidence="5">
    <location>
        <begin position="164"/>
        <end position="180"/>
    </location>
</feature>
<dbReference type="Gene3D" id="1.20.1050.10">
    <property type="match status" value="1"/>
</dbReference>
<feature type="region of interest" description="Disordered" evidence="5">
    <location>
        <begin position="139"/>
        <end position="226"/>
    </location>
</feature>
<gene>
    <name evidence="8" type="ORF">CVT25_013836</name>
</gene>
<dbReference type="Proteomes" id="UP000283269">
    <property type="component" value="Unassembled WGS sequence"/>
</dbReference>
<evidence type="ECO:0000313" key="9">
    <source>
        <dbReference type="Proteomes" id="UP000283269"/>
    </source>
</evidence>
<keyword evidence="9" id="KW-1185">Reference proteome</keyword>
<dbReference type="Pfam" id="PF01588">
    <property type="entry name" value="tRNA_bind"/>
    <property type="match status" value="1"/>
</dbReference>
<dbReference type="InterPro" id="IPR020040">
    <property type="entry name" value="Ribosomal_uL6_a/b-dom"/>
</dbReference>
<evidence type="ECO:0000259" key="6">
    <source>
        <dbReference type="PROSITE" id="PS50405"/>
    </source>
</evidence>
<dbReference type="InterPro" id="IPR002358">
    <property type="entry name" value="Ribosomal_uL6_CS"/>
</dbReference>
<dbReference type="InterPro" id="IPR019906">
    <property type="entry name" value="Ribosomal_uL6_bac-type"/>
</dbReference>
<sequence length="585" mass="63905">MSLHSAISKLRSPVRDLVLAVTRDGQELSGQNEADEKEVVGWIEKTSQGKLVNENNLNDLDTLLLPKTYIATNYLTAADIALYGELHPFVAKLRSSEYYSVPSLTRYFDHIQSGAAVRASAESLDGAFKQISFDFNNAPKLERKAEPSKKKEKTPKISVDGGANKTTTPKAEEPSTSSSVPPADKQKEKKEKRKGSAPEADGSKEGKKGGGSGGKAPVVEDSEPSPSMIDLRVGHIIDVIKHPDADGLYVEQIDLGEESGPRTVVSGLVNYIPIEQMQDKYLVAVCNLKPANMRGVKSFAMVLCATSKDGKDAGIELIQPPANSKPGDRVYFEGSEYENAIPLAQLNPKKKIFETVQPGFITLDTKEAAWAFLTTPSIFSEWLRFCISSTPIYRNVSIIGREPIKYPPSVTISPSATQVTITGPLGTTTIPLKEYMKIEFPVQDTMKISVENSTEKLQRQMWGTTRTLISNAITGMTEGFSVPIFLVGVGYRVALEEDPRGTTDGGNGQRLNMKLGYSHSVLVPIPSHIKAEVPSATKIVLFCTDKHLLGLFAAKIRGYRKPEPYKGKGVFVGNETIRIKSVKKK</sequence>
<evidence type="ECO:0000256" key="1">
    <source>
        <dbReference type="ARBA" id="ARBA00022555"/>
    </source>
</evidence>
<dbReference type="GO" id="GO:0003735">
    <property type="term" value="F:structural constituent of ribosome"/>
    <property type="evidence" value="ECO:0007669"/>
    <property type="project" value="InterPro"/>
</dbReference>
<organism evidence="8 9">
    <name type="scientific">Psilocybe cyanescens</name>
    <dbReference type="NCBI Taxonomy" id="93625"/>
    <lineage>
        <taxon>Eukaryota</taxon>
        <taxon>Fungi</taxon>
        <taxon>Dikarya</taxon>
        <taxon>Basidiomycota</taxon>
        <taxon>Agaricomycotina</taxon>
        <taxon>Agaricomycetes</taxon>
        <taxon>Agaricomycetidae</taxon>
        <taxon>Agaricales</taxon>
        <taxon>Agaricineae</taxon>
        <taxon>Strophariaceae</taxon>
        <taxon>Psilocybe</taxon>
    </lineage>
</organism>
<feature type="domain" description="GST C-terminal" evidence="6">
    <location>
        <begin position="1"/>
        <end position="135"/>
    </location>
</feature>
<evidence type="ECO:0000259" key="7">
    <source>
        <dbReference type="PROSITE" id="PS50886"/>
    </source>
</evidence>
<dbReference type="InterPro" id="IPR053836">
    <property type="entry name" value="Arc1-like_N"/>
</dbReference>
<dbReference type="PROSITE" id="PS50886">
    <property type="entry name" value="TRBD"/>
    <property type="match status" value="1"/>
</dbReference>
<evidence type="ECO:0000256" key="2">
    <source>
        <dbReference type="ARBA" id="ARBA00022884"/>
    </source>
</evidence>
<dbReference type="Gene3D" id="2.40.50.140">
    <property type="entry name" value="Nucleic acid-binding proteins"/>
    <property type="match status" value="1"/>
</dbReference>
<dbReference type="InterPro" id="IPR051270">
    <property type="entry name" value="Tyrosine-tRNA_ligase_regulator"/>
</dbReference>
<dbReference type="GO" id="GO:0005840">
    <property type="term" value="C:ribosome"/>
    <property type="evidence" value="ECO:0007669"/>
    <property type="project" value="UniProtKB-KW"/>
</dbReference>
<dbReference type="FunCoup" id="A0A409XFU7">
    <property type="interactions" value="22"/>
</dbReference>
<dbReference type="InParanoid" id="A0A409XFU7"/>
<dbReference type="PROSITE" id="PS00525">
    <property type="entry name" value="RIBOSOMAL_L6_1"/>
    <property type="match status" value="1"/>
</dbReference>
<dbReference type="CDD" id="cd10289">
    <property type="entry name" value="GST_C_AaRS_like"/>
    <property type="match status" value="1"/>
</dbReference>
<dbReference type="SUPFAM" id="SSF47616">
    <property type="entry name" value="GST C-terminal domain-like"/>
    <property type="match status" value="1"/>
</dbReference>
<comment type="caution">
    <text evidence="8">The sequence shown here is derived from an EMBL/GenBank/DDBJ whole genome shotgun (WGS) entry which is preliminary data.</text>
</comment>
<feature type="compositionally biased region" description="Basic and acidic residues" evidence="5">
    <location>
        <begin position="140"/>
        <end position="149"/>
    </location>
</feature>
<reference evidence="8 9" key="1">
    <citation type="journal article" date="2018" name="Evol. Lett.">
        <title>Horizontal gene cluster transfer increased hallucinogenic mushroom diversity.</title>
        <authorList>
            <person name="Reynolds H.T."/>
            <person name="Vijayakumar V."/>
            <person name="Gluck-Thaler E."/>
            <person name="Korotkin H.B."/>
            <person name="Matheny P.B."/>
            <person name="Slot J.C."/>
        </authorList>
    </citation>
    <scope>NUCLEOTIDE SEQUENCE [LARGE SCALE GENOMIC DNA]</scope>
    <source>
        <strain evidence="8 9">2631</strain>
    </source>
</reference>
<dbReference type="InterPro" id="IPR036789">
    <property type="entry name" value="Ribosomal_uL6-like_a/b-dom_sf"/>
</dbReference>
<protein>
    <recommendedName>
        <fullName evidence="10">tRNA-binding domain-containing protein</fullName>
    </recommendedName>
</protein>
<dbReference type="Gene3D" id="3.90.930.12">
    <property type="entry name" value="Ribosomal protein L6, alpha-beta domain"/>
    <property type="match status" value="2"/>
</dbReference>
<name>A0A409XFU7_PSICY</name>
<dbReference type="GO" id="GO:0017102">
    <property type="term" value="C:methionyl glutamyl tRNA synthetase complex"/>
    <property type="evidence" value="ECO:0007669"/>
    <property type="project" value="TreeGrafter"/>
</dbReference>
<dbReference type="Pfam" id="PF00347">
    <property type="entry name" value="Ribosomal_L6"/>
    <property type="match status" value="2"/>
</dbReference>
<evidence type="ECO:0000256" key="4">
    <source>
        <dbReference type="RuleBase" id="RU003869"/>
    </source>
</evidence>
<dbReference type="GO" id="GO:1990904">
    <property type="term" value="C:ribonucleoprotein complex"/>
    <property type="evidence" value="ECO:0007669"/>
    <property type="project" value="UniProtKB-KW"/>
</dbReference>
<feature type="domain" description="TRNA-binding" evidence="7">
    <location>
        <begin position="225"/>
        <end position="331"/>
    </location>
</feature>
<dbReference type="PROSITE" id="PS50405">
    <property type="entry name" value="GST_CTER"/>
    <property type="match status" value="1"/>
</dbReference>
<evidence type="ECO:0000256" key="3">
    <source>
        <dbReference type="PROSITE-ProRule" id="PRU00209"/>
    </source>
</evidence>
<dbReference type="Pfam" id="PF21972">
    <property type="entry name" value="Arc1p_N_like"/>
    <property type="match status" value="1"/>
</dbReference>
<dbReference type="PRINTS" id="PR00059">
    <property type="entry name" value="RIBOSOMALL6"/>
</dbReference>
<dbReference type="SUPFAM" id="SSF50249">
    <property type="entry name" value="Nucleic acid-binding proteins"/>
    <property type="match status" value="1"/>
</dbReference>
<evidence type="ECO:0000313" key="8">
    <source>
        <dbReference type="EMBL" id="PPQ89649.1"/>
    </source>
</evidence>
<dbReference type="InterPro" id="IPR036282">
    <property type="entry name" value="Glutathione-S-Trfase_C_sf"/>
</dbReference>
<dbReference type="GO" id="GO:0000049">
    <property type="term" value="F:tRNA binding"/>
    <property type="evidence" value="ECO:0007669"/>
    <property type="project" value="UniProtKB-UniRule"/>
</dbReference>